<dbReference type="GO" id="GO:0050451">
    <property type="term" value="F:CoA-disulfide reductase (NADPH) activity"/>
    <property type="evidence" value="ECO:0007669"/>
    <property type="project" value="UniProtKB-EC"/>
</dbReference>
<keyword evidence="5 9" id="KW-0560">Oxidoreductase</keyword>
<sequence length="439" mass="49310">MKVVIVGAVAGGATVASQIRRLDSNAEITVYEKHRDMSFANCGLPYYIGETVESRDDIVMTTPNEFKAKRNIDVHTYHEVTKILPDEKKIEIYNHQTNTSMTDTYDYLILSPGARQIVPDIYKGHKHVLQLHNLEDTDNIENYIQEHHVKNVLVVGGGYISLEMAENLKHRGLNVTLVHRSEHFLKNMSKEITDSVKEVLMDNDVHLMLNDEVKQIEGKNITFKSGETKQFDMIVTALGLTPNSEFIDEAIQLNDEGYIKVNKYFETSDESIYALGDAIETFYRHIDQPATIALAWGTHRAASIIAHNITQKEKIAFKGLLGSNILKLFNFTYASTGLPESILEKMDHVTKVSQTQKHKAGYMPGSSKLSLVVYYDNKSRQILSASASGQHGIDKRIDIISTAMIGGLTIDDLTDIEVAYHPDYSSPKDIVNMIGYKAK</sequence>
<dbReference type="PANTHER" id="PTHR43429:SF1">
    <property type="entry name" value="NAD(P)H SULFUR OXIDOREDUCTASE (COA-DEPENDENT)"/>
    <property type="match status" value="1"/>
</dbReference>
<evidence type="ECO:0000313" key="10">
    <source>
        <dbReference type="Proteomes" id="UP000830343"/>
    </source>
</evidence>
<dbReference type="InterPro" id="IPR023753">
    <property type="entry name" value="FAD/NAD-binding_dom"/>
</dbReference>
<accession>A0ABY3ZX62</accession>
<protein>
    <submittedName>
        <fullName evidence="9">CoA-disulfide reductase</fullName>
        <ecNumber evidence="9">1.8.1.14</ecNumber>
    </submittedName>
</protein>
<reference evidence="9" key="1">
    <citation type="submission" date="2022-03" db="EMBL/GenBank/DDBJ databases">
        <authorList>
            <person name="Vrbovska V."/>
            <person name="Kovarovic V."/>
            <person name="Botka T."/>
            <person name="Pantucek R."/>
        </authorList>
    </citation>
    <scope>NUCLEOTIDE SEQUENCE</scope>
    <source>
        <strain evidence="9">CCM 2609</strain>
    </source>
</reference>
<dbReference type="InterPro" id="IPR050260">
    <property type="entry name" value="FAD-bd_OxRdtase"/>
</dbReference>
<dbReference type="InterPro" id="IPR016156">
    <property type="entry name" value="FAD/NAD-linked_Rdtase_dimer_sf"/>
</dbReference>
<gene>
    <name evidence="9" type="ORF">MRZ06_03425</name>
</gene>
<feature type="domain" description="Pyridine nucleotide-disulphide oxidoreductase dimerisation" evidence="7">
    <location>
        <begin position="328"/>
        <end position="425"/>
    </location>
</feature>
<evidence type="ECO:0000259" key="8">
    <source>
        <dbReference type="Pfam" id="PF07992"/>
    </source>
</evidence>
<name>A0ABY3ZX62_9STAP</name>
<dbReference type="NCBIfam" id="NF010037">
    <property type="entry name" value="PRK13512.1"/>
    <property type="match status" value="1"/>
</dbReference>
<evidence type="ECO:0000256" key="1">
    <source>
        <dbReference type="ARBA" id="ARBA00001974"/>
    </source>
</evidence>
<dbReference type="RefSeq" id="WP_243366559.1">
    <property type="nucleotide sequence ID" value="NZ_CP094348.1"/>
</dbReference>
<dbReference type="InterPro" id="IPR004099">
    <property type="entry name" value="Pyr_nucl-diS_OxRdtase_dimer"/>
</dbReference>
<reference evidence="9" key="2">
    <citation type="submission" date="2022-04" db="EMBL/GenBank/DDBJ databases">
        <title>Antimicrobial genetic elements in methicillin-resistant Macrococcus armenti.</title>
        <authorList>
            <person name="Keller J.E."/>
            <person name="Schwendener S."/>
            <person name="Pantucek R."/>
            <person name="Perreten V."/>
        </authorList>
    </citation>
    <scope>NUCLEOTIDE SEQUENCE</scope>
    <source>
        <strain evidence="9">CCM 2609</strain>
    </source>
</reference>
<dbReference type="SUPFAM" id="SSF51905">
    <property type="entry name" value="FAD/NAD(P)-binding domain"/>
    <property type="match status" value="2"/>
</dbReference>
<dbReference type="EC" id="1.8.1.14" evidence="9"/>
<evidence type="ECO:0000259" key="7">
    <source>
        <dbReference type="Pfam" id="PF02852"/>
    </source>
</evidence>
<dbReference type="Proteomes" id="UP000830343">
    <property type="component" value="Chromosome"/>
</dbReference>
<evidence type="ECO:0000256" key="2">
    <source>
        <dbReference type="ARBA" id="ARBA00009130"/>
    </source>
</evidence>
<dbReference type="PRINTS" id="PR00411">
    <property type="entry name" value="PNDRDTASEI"/>
</dbReference>
<proteinExistence type="inferred from homology"/>
<evidence type="ECO:0000256" key="6">
    <source>
        <dbReference type="ARBA" id="ARBA00023284"/>
    </source>
</evidence>
<keyword evidence="4" id="KW-0274">FAD</keyword>
<evidence type="ECO:0000256" key="5">
    <source>
        <dbReference type="ARBA" id="ARBA00023002"/>
    </source>
</evidence>
<dbReference type="PRINTS" id="PR00368">
    <property type="entry name" value="FADPNR"/>
</dbReference>
<organism evidence="9 10">
    <name type="scientific">Macrococcus armenti</name>
    <dbReference type="NCBI Taxonomy" id="2875764"/>
    <lineage>
        <taxon>Bacteria</taxon>
        <taxon>Bacillati</taxon>
        <taxon>Bacillota</taxon>
        <taxon>Bacilli</taxon>
        <taxon>Bacillales</taxon>
        <taxon>Staphylococcaceae</taxon>
        <taxon>Macrococcus</taxon>
    </lineage>
</organism>
<dbReference type="Pfam" id="PF02852">
    <property type="entry name" value="Pyr_redox_dim"/>
    <property type="match status" value="1"/>
</dbReference>
<keyword evidence="3" id="KW-0285">Flavoprotein</keyword>
<dbReference type="PANTHER" id="PTHR43429">
    <property type="entry name" value="PYRIDINE NUCLEOTIDE-DISULFIDE OXIDOREDUCTASE DOMAIN-CONTAINING"/>
    <property type="match status" value="1"/>
</dbReference>
<keyword evidence="10" id="KW-1185">Reference proteome</keyword>
<feature type="domain" description="FAD/NAD(P)-binding" evidence="8">
    <location>
        <begin position="1"/>
        <end position="283"/>
    </location>
</feature>
<evidence type="ECO:0000256" key="4">
    <source>
        <dbReference type="ARBA" id="ARBA00022827"/>
    </source>
</evidence>
<comment type="cofactor">
    <cofactor evidence="1">
        <name>FAD</name>
        <dbReference type="ChEBI" id="CHEBI:57692"/>
    </cofactor>
</comment>
<evidence type="ECO:0000313" key="9">
    <source>
        <dbReference type="EMBL" id="UOB21142.1"/>
    </source>
</evidence>
<dbReference type="InterPro" id="IPR036188">
    <property type="entry name" value="FAD/NAD-bd_sf"/>
</dbReference>
<comment type="similarity">
    <text evidence="2">Belongs to the class-III pyridine nucleotide-disulfide oxidoreductase family.</text>
</comment>
<dbReference type="SUPFAM" id="SSF55424">
    <property type="entry name" value="FAD/NAD-linked reductases, dimerisation (C-terminal) domain"/>
    <property type="match status" value="1"/>
</dbReference>
<dbReference type="EMBL" id="CP094348">
    <property type="protein sequence ID" value="UOB21142.1"/>
    <property type="molecule type" value="Genomic_DNA"/>
</dbReference>
<dbReference type="Gene3D" id="3.50.50.60">
    <property type="entry name" value="FAD/NAD(P)-binding domain"/>
    <property type="match status" value="2"/>
</dbReference>
<dbReference type="Pfam" id="PF07992">
    <property type="entry name" value="Pyr_redox_2"/>
    <property type="match status" value="1"/>
</dbReference>
<keyword evidence="6" id="KW-0676">Redox-active center</keyword>
<evidence type="ECO:0000256" key="3">
    <source>
        <dbReference type="ARBA" id="ARBA00022630"/>
    </source>
</evidence>